<protein>
    <submittedName>
        <fullName evidence="1">Uncharacterized protein</fullName>
    </submittedName>
</protein>
<dbReference type="PROSITE" id="PS50005">
    <property type="entry name" value="TPR"/>
    <property type="match status" value="2"/>
</dbReference>
<dbReference type="InterPro" id="IPR011990">
    <property type="entry name" value="TPR-like_helical_dom_sf"/>
</dbReference>
<accession>A0A0F8YAM6</accession>
<proteinExistence type="predicted"/>
<dbReference type="EMBL" id="LAZR01067653">
    <property type="protein sequence ID" value="KKK51159.1"/>
    <property type="molecule type" value="Genomic_DNA"/>
</dbReference>
<dbReference type="Pfam" id="PF13431">
    <property type="entry name" value="TPR_17"/>
    <property type="match status" value="1"/>
</dbReference>
<comment type="caution">
    <text evidence="1">The sequence shown here is derived from an EMBL/GenBank/DDBJ whole genome shotgun (WGS) entry which is preliminary data.</text>
</comment>
<dbReference type="InterPro" id="IPR019734">
    <property type="entry name" value="TPR_rpt"/>
</dbReference>
<dbReference type="Gene3D" id="1.25.40.10">
    <property type="entry name" value="Tetratricopeptide repeat domain"/>
    <property type="match status" value="1"/>
</dbReference>
<feature type="non-terminal residue" evidence="1">
    <location>
        <position position="1"/>
    </location>
</feature>
<dbReference type="PROSITE" id="PS50293">
    <property type="entry name" value="TPR_REGION"/>
    <property type="match status" value="1"/>
</dbReference>
<evidence type="ECO:0000313" key="1">
    <source>
        <dbReference type="EMBL" id="KKK51159.1"/>
    </source>
</evidence>
<dbReference type="SMART" id="SM00028">
    <property type="entry name" value="TPR"/>
    <property type="match status" value="3"/>
</dbReference>
<name>A0A0F8YAM6_9ZZZZ</name>
<reference evidence="1" key="1">
    <citation type="journal article" date="2015" name="Nature">
        <title>Complex archaea that bridge the gap between prokaryotes and eukaryotes.</title>
        <authorList>
            <person name="Spang A."/>
            <person name="Saw J.H."/>
            <person name="Jorgensen S.L."/>
            <person name="Zaremba-Niedzwiedzka K."/>
            <person name="Martijn J."/>
            <person name="Lind A.E."/>
            <person name="van Eijk R."/>
            <person name="Schleper C."/>
            <person name="Guy L."/>
            <person name="Ettema T.J."/>
        </authorList>
    </citation>
    <scope>NUCLEOTIDE SEQUENCE</scope>
</reference>
<dbReference type="AlphaFoldDB" id="A0A0F8YAM6"/>
<dbReference type="SUPFAM" id="SSF48452">
    <property type="entry name" value="TPR-like"/>
    <property type="match status" value="1"/>
</dbReference>
<gene>
    <name evidence="1" type="ORF">LCGC14_3117760</name>
</gene>
<dbReference type="Pfam" id="PF13181">
    <property type="entry name" value="TPR_8"/>
    <property type="match status" value="1"/>
</dbReference>
<organism evidence="1">
    <name type="scientific">marine sediment metagenome</name>
    <dbReference type="NCBI Taxonomy" id="412755"/>
    <lineage>
        <taxon>unclassified sequences</taxon>
        <taxon>metagenomes</taxon>
        <taxon>ecological metagenomes</taxon>
    </lineage>
</organism>
<sequence>LKFKPDDAYYNKYLTILHLFQENYEKASKNLFKIYQIGDHSNYMSVNANLKSLLQYLIIWFKEDKFNKIILKMISEPECIKSFVKKLDIIYCDVGLSLADLGYFDEAIEYFNKASDITQNSEFKASLLNNIGTVYSDTIKLNNAIEKFEMALEINPNNPMFWNNLAKMYQFKLNYIKAKEIFLEAEKHFKNIDKKTADLMHIHSLIMDMHIMGIINLNIVHEKDALAHFKLAEQLVRNVNNLDALTENTGIIFIELTNGFDCCYHSTFSKFFLDVLIEIYPINSKIPYKDWKKLPLGLRELWKGNHMSMAHISFLIDELLNPNKLILALKKALPSIITENDL</sequence>
<feature type="non-terminal residue" evidence="1">
    <location>
        <position position="342"/>
    </location>
</feature>